<evidence type="ECO:0000313" key="3">
    <source>
        <dbReference type="EMBL" id="GAT32953.1"/>
    </source>
</evidence>
<feature type="domain" description="Restriction endonuclease type IV Mrr" evidence="2">
    <location>
        <begin position="114"/>
        <end position="226"/>
    </location>
</feature>
<dbReference type="Gene3D" id="3.30.65.10">
    <property type="entry name" value="Bacterial Topoisomerase I, domain 1"/>
    <property type="match status" value="1"/>
</dbReference>
<dbReference type="InterPro" id="IPR052906">
    <property type="entry name" value="Type_IV_Methyl-Rstrct_Enzyme"/>
</dbReference>
<dbReference type="SUPFAM" id="SSF52980">
    <property type="entry name" value="Restriction endonuclease-like"/>
    <property type="match status" value="1"/>
</dbReference>
<feature type="transmembrane region" description="Helical" evidence="1">
    <location>
        <begin position="36"/>
        <end position="63"/>
    </location>
</feature>
<proteinExistence type="predicted"/>
<dbReference type="PANTHER" id="PTHR30015">
    <property type="entry name" value="MRR RESTRICTION SYSTEM PROTEIN"/>
    <property type="match status" value="1"/>
</dbReference>
<keyword evidence="1" id="KW-0812">Transmembrane</keyword>
<dbReference type="InParanoid" id="A0A146G6F2"/>
<gene>
    <name evidence="3" type="ORF">TSACC_21356</name>
</gene>
<dbReference type="GO" id="GO:0003677">
    <property type="term" value="F:DNA binding"/>
    <property type="evidence" value="ECO:0007669"/>
    <property type="project" value="InterPro"/>
</dbReference>
<dbReference type="Gene3D" id="3.40.1350.10">
    <property type="match status" value="1"/>
</dbReference>
<dbReference type="GO" id="GO:0009307">
    <property type="term" value="P:DNA restriction-modification system"/>
    <property type="evidence" value="ECO:0007669"/>
    <property type="project" value="InterPro"/>
</dbReference>
<keyword evidence="1" id="KW-0472">Membrane</keyword>
<dbReference type="InterPro" id="IPR007560">
    <property type="entry name" value="Restrct_endonuc_IV_Mrr"/>
</dbReference>
<evidence type="ECO:0000313" key="4">
    <source>
        <dbReference type="Proteomes" id="UP000076023"/>
    </source>
</evidence>
<evidence type="ECO:0000259" key="2">
    <source>
        <dbReference type="Pfam" id="PF04471"/>
    </source>
</evidence>
<comment type="caution">
    <text evidence="3">The sequence shown here is derived from an EMBL/GenBank/DDBJ whole genome shotgun (WGS) entry which is preliminary data.</text>
</comment>
<evidence type="ECO:0000256" key="1">
    <source>
        <dbReference type="SAM" id="Phobius"/>
    </source>
</evidence>
<reference evidence="4" key="1">
    <citation type="journal article" date="2017" name="Genome Announc.">
        <title>Draft Genome Sequence of Terrimicrobium sacchariphilum NM-5T, a Facultative Anaerobic Soil Bacterium of the Class Spartobacteria.</title>
        <authorList>
            <person name="Qiu Y.L."/>
            <person name="Tourlousse D.M."/>
            <person name="Matsuura N."/>
            <person name="Ohashi A."/>
            <person name="Sekiguchi Y."/>
        </authorList>
    </citation>
    <scope>NUCLEOTIDE SEQUENCE [LARGE SCALE GENOMIC DNA]</scope>
    <source>
        <strain evidence="4">NM-5</strain>
    </source>
</reference>
<keyword evidence="4" id="KW-1185">Reference proteome</keyword>
<dbReference type="PANTHER" id="PTHR30015:SF7">
    <property type="entry name" value="TYPE IV METHYL-DIRECTED RESTRICTION ENZYME ECOKMRR"/>
    <property type="match status" value="1"/>
</dbReference>
<feature type="transmembrane region" description="Helical" evidence="1">
    <location>
        <begin position="12"/>
        <end position="30"/>
    </location>
</feature>
<dbReference type="EMBL" id="BDCO01000002">
    <property type="protein sequence ID" value="GAT32953.1"/>
    <property type="molecule type" value="Genomic_DNA"/>
</dbReference>
<dbReference type="STRING" id="690879.TSACC_21356"/>
<protein>
    <submittedName>
        <fullName evidence="3">Restriction system protein</fullName>
    </submittedName>
</protein>
<accession>A0A146G6F2</accession>
<name>A0A146G6F2_TERSA</name>
<dbReference type="InterPro" id="IPR011856">
    <property type="entry name" value="tRNA_endonuc-like_dom_sf"/>
</dbReference>
<keyword evidence="1" id="KW-1133">Transmembrane helix</keyword>
<dbReference type="InterPro" id="IPR011335">
    <property type="entry name" value="Restrct_endonuc-II-like"/>
</dbReference>
<organism evidence="3 4">
    <name type="scientific">Terrimicrobium sacchariphilum</name>
    <dbReference type="NCBI Taxonomy" id="690879"/>
    <lineage>
        <taxon>Bacteria</taxon>
        <taxon>Pseudomonadati</taxon>
        <taxon>Verrucomicrobiota</taxon>
        <taxon>Terrimicrobiia</taxon>
        <taxon>Terrimicrobiales</taxon>
        <taxon>Terrimicrobiaceae</taxon>
        <taxon>Terrimicrobium</taxon>
    </lineage>
</organism>
<dbReference type="SUPFAM" id="SSF57783">
    <property type="entry name" value="Zinc beta-ribbon"/>
    <property type="match status" value="1"/>
</dbReference>
<dbReference type="AlphaFoldDB" id="A0A146G6F2"/>
<dbReference type="Proteomes" id="UP000076023">
    <property type="component" value="Unassembled WGS sequence"/>
</dbReference>
<sequence>MARRRKGSDFDLVRGILALVLLGAFAFVGFDLKKLASFGVLLAAGAVVLALIAGVFVLGLVILRSSGSRQPAPGKAAFDAYPLRVDSSRSAHPHDFQPPVPASQPDLFTLELVKSLEWRHFELLAQGLFRALGLHAQRIKAGGDGGIDLVLREGEYGPVVAIVQCKAWTNWQIPPKTVRELYGAMAAESAPHGYFICSGKFSGAAREWAQGKALTLVDGEELVVWLNSLDFQTRGDLIREITSGDYKTPTCPQCEITLVRRSGQYGDFWGCPNYGNRVRRCRYKMPVARRAV</sequence>
<dbReference type="OrthoDB" id="5782056at2"/>
<dbReference type="GO" id="GO:0015666">
    <property type="term" value="F:restriction endodeoxyribonuclease activity"/>
    <property type="evidence" value="ECO:0007669"/>
    <property type="project" value="TreeGrafter"/>
</dbReference>
<dbReference type="Pfam" id="PF04471">
    <property type="entry name" value="Mrr_cat"/>
    <property type="match status" value="1"/>
</dbReference>